<keyword evidence="5" id="KW-1185">Reference proteome</keyword>
<gene>
    <name evidence="4" type="ORF">CDL10_09850</name>
</gene>
<sequence length="197" mass="23734">MNFLAHIYLSGDNPRIQIGNFMGDGIRGKDYLRFHSDIQTGVLLHRQIDTFTDAHPVFRQSKHRLVPVYNHFSGIIVDMFYDHFLAKNWAKYSNVPLLTFTNQFYGALLCHYDDLNDKTKYLIPHMTKNNWLYNYQYIDYLEKILQQMENRFSHSSNMHQSVRELREYYTEFEEEFTIFFTELSTFAQRKLENLRSE</sequence>
<keyword evidence="3" id="KW-0443">Lipid metabolism</keyword>
<dbReference type="InterPro" id="IPR007431">
    <property type="entry name" value="ACP_PD"/>
</dbReference>
<keyword evidence="2" id="KW-0378">Hydrolase</keyword>
<dbReference type="EMBL" id="NIPO01000001">
    <property type="protein sequence ID" value="PJR04810.1"/>
    <property type="molecule type" value="Genomic_DNA"/>
</dbReference>
<dbReference type="PIRSF" id="PIRSF011489">
    <property type="entry name" value="DUF479"/>
    <property type="match status" value="1"/>
</dbReference>
<evidence type="ECO:0000313" key="5">
    <source>
        <dbReference type="Proteomes" id="UP000231960"/>
    </source>
</evidence>
<dbReference type="AlphaFoldDB" id="A0A2M9R7H7"/>
<evidence type="ECO:0000256" key="2">
    <source>
        <dbReference type="ARBA" id="ARBA00022801"/>
    </source>
</evidence>
<proteinExistence type="predicted"/>
<accession>A0A2M9R7H7</accession>
<evidence type="ECO:0000256" key="1">
    <source>
        <dbReference type="ARBA" id="ARBA00022516"/>
    </source>
</evidence>
<organism evidence="4 5">
    <name type="scientific">Avrilella dinanensis</name>
    <dbReference type="NCBI Taxonomy" id="2008672"/>
    <lineage>
        <taxon>Bacteria</taxon>
        <taxon>Pseudomonadati</taxon>
        <taxon>Bacteroidota</taxon>
        <taxon>Flavobacteriia</taxon>
        <taxon>Flavobacteriales</taxon>
        <taxon>Flavobacteriaceae</taxon>
        <taxon>Avrilella</taxon>
    </lineage>
</organism>
<dbReference type="OrthoDB" id="8442777at2"/>
<protein>
    <submittedName>
        <fullName evidence="4">ACP phosphodiesterase</fullName>
    </submittedName>
</protein>
<name>A0A2M9R7H7_9FLAO</name>
<evidence type="ECO:0000256" key="3">
    <source>
        <dbReference type="ARBA" id="ARBA00023098"/>
    </source>
</evidence>
<dbReference type="PANTHER" id="PTHR38764:SF1">
    <property type="entry name" value="ACYL CARRIER PROTEIN PHOSPHODIESTERASE"/>
    <property type="match status" value="1"/>
</dbReference>
<dbReference type="GO" id="GO:0006633">
    <property type="term" value="P:fatty acid biosynthetic process"/>
    <property type="evidence" value="ECO:0007669"/>
    <property type="project" value="InterPro"/>
</dbReference>
<dbReference type="PANTHER" id="PTHR38764">
    <property type="entry name" value="ACYL CARRIER PROTEIN PHOSPHODIESTERASE"/>
    <property type="match status" value="1"/>
</dbReference>
<keyword evidence="1" id="KW-0444">Lipid biosynthesis</keyword>
<dbReference type="GO" id="GO:0008770">
    <property type="term" value="F:[acyl-carrier-protein] phosphodiesterase activity"/>
    <property type="evidence" value="ECO:0007669"/>
    <property type="project" value="InterPro"/>
</dbReference>
<dbReference type="Pfam" id="PF04336">
    <property type="entry name" value="ACP_PD"/>
    <property type="match status" value="1"/>
</dbReference>
<comment type="caution">
    <text evidence="4">The sequence shown here is derived from an EMBL/GenBank/DDBJ whole genome shotgun (WGS) entry which is preliminary data.</text>
</comment>
<dbReference type="RefSeq" id="WP_100678369.1">
    <property type="nucleotide sequence ID" value="NZ_NIPO01000001.1"/>
</dbReference>
<reference evidence="4 5" key="1">
    <citation type="submission" date="2017-06" db="EMBL/GenBank/DDBJ databases">
        <title>Description of Avrilella dinanensis gen. nov. sp. nov.</title>
        <authorList>
            <person name="Leyer C."/>
            <person name="Sassi M."/>
            <person name="Minet J."/>
            <person name="Kayal S."/>
            <person name="Cattoir V."/>
        </authorList>
    </citation>
    <scope>NUCLEOTIDE SEQUENCE [LARGE SCALE GENOMIC DNA]</scope>
    <source>
        <strain evidence="4 5">UR159</strain>
    </source>
</reference>
<dbReference type="Proteomes" id="UP000231960">
    <property type="component" value="Unassembled WGS sequence"/>
</dbReference>
<evidence type="ECO:0000313" key="4">
    <source>
        <dbReference type="EMBL" id="PJR04810.1"/>
    </source>
</evidence>